<name>Q2HCR0_CHAGB</name>
<dbReference type="InParanoid" id="Q2HCR0"/>
<dbReference type="RefSeq" id="XP_001221215.1">
    <property type="nucleotide sequence ID" value="XM_001221214.1"/>
</dbReference>
<organism evidence="1 2">
    <name type="scientific">Chaetomium globosum (strain ATCC 6205 / CBS 148.51 / DSM 1962 / NBRC 6347 / NRRL 1970)</name>
    <name type="common">Soil fungus</name>
    <dbReference type="NCBI Taxonomy" id="306901"/>
    <lineage>
        <taxon>Eukaryota</taxon>
        <taxon>Fungi</taxon>
        <taxon>Dikarya</taxon>
        <taxon>Ascomycota</taxon>
        <taxon>Pezizomycotina</taxon>
        <taxon>Sordariomycetes</taxon>
        <taxon>Sordariomycetidae</taxon>
        <taxon>Sordariales</taxon>
        <taxon>Chaetomiaceae</taxon>
        <taxon>Chaetomium</taxon>
    </lineage>
</organism>
<dbReference type="HOGENOM" id="CLU_2757565_0_0_1"/>
<evidence type="ECO:0000313" key="2">
    <source>
        <dbReference type="Proteomes" id="UP000001056"/>
    </source>
</evidence>
<dbReference type="Proteomes" id="UP000001056">
    <property type="component" value="Unassembled WGS sequence"/>
</dbReference>
<dbReference type="AlphaFoldDB" id="Q2HCR0"/>
<accession>Q2HCR0</accession>
<sequence length="70" mass="7753">MSKDASNHGFCLVDMERMSNTWPTPSCSESKMASRISIQYSSRATSSMAIKDPSSPADRYRAMRTEANVS</sequence>
<dbReference type="GeneID" id="4386614"/>
<dbReference type="EMBL" id="CH408029">
    <property type="protein sequence ID" value="EAQ93759.1"/>
    <property type="molecule type" value="Genomic_DNA"/>
</dbReference>
<keyword evidence="2" id="KW-1185">Reference proteome</keyword>
<gene>
    <name evidence="1" type="ORF">CHGG_01994</name>
</gene>
<evidence type="ECO:0000313" key="1">
    <source>
        <dbReference type="EMBL" id="EAQ93759.1"/>
    </source>
</evidence>
<protein>
    <submittedName>
        <fullName evidence="1">Uncharacterized protein</fullName>
    </submittedName>
</protein>
<reference evidence="2" key="1">
    <citation type="journal article" date="2015" name="Genome Announc.">
        <title>Draft genome sequence of the cellulolytic fungus Chaetomium globosum.</title>
        <authorList>
            <person name="Cuomo C.A."/>
            <person name="Untereiner W.A."/>
            <person name="Ma L.-J."/>
            <person name="Grabherr M."/>
            <person name="Birren B.W."/>
        </authorList>
    </citation>
    <scope>NUCLEOTIDE SEQUENCE [LARGE SCALE GENOMIC DNA]</scope>
    <source>
        <strain evidence="2">ATCC 6205 / CBS 148.51 / DSM 1962 / NBRC 6347 / NRRL 1970</strain>
    </source>
</reference>
<dbReference type="VEuPathDB" id="FungiDB:CHGG_01994"/>
<proteinExistence type="predicted"/>